<accession>A0A0E9PY45</accession>
<reference evidence="1" key="1">
    <citation type="submission" date="2014-11" db="EMBL/GenBank/DDBJ databases">
        <authorList>
            <person name="Amaro Gonzalez C."/>
        </authorList>
    </citation>
    <scope>NUCLEOTIDE SEQUENCE</scope>
</reference>
<name>A0A0E9PY45_ANGAN</name>
<evidence type="ECO:0000313" key="1">
    <source>
        <dbReference type="EMBL" id="JAH09404.1"/>
    </source>
</evidence>
<proteinExistence type="predicted"/>
<sequence length="13" mass="1546">MHSEHRSCFPVCL</sequence>
<reference evidence="1" key="2">
    <citation type="journal article" date="2015" name="Fish Shellfish Immunol.">
        <title>Early steps in the European eel (Anguilla anguilla)-Vibrio vulnificus interaction in the gills: Role of the RtxA13 toxin.</title>
        <authorList>
            <person name="Callol A."/>
            <person name="Pajuelo D."/>
            <person name="Ebbesson L."/>
            <person name="Teles M."/>
            <person name="MacKenzie S."/>
            <person name="Amaro C."/>
        </authorList>
    </citation>
    <scope>NUCLEOTIDE SEQUENCE</scope>
</reference>
<organism evidence="1">
    <name type="scientific">Anguilla anguilla</name>
    <name type="common">European freshwater eel</name>
    <name type="synonym">Muraena anguilla</name>
    <dbReference type="NCBI Taxonomy" id="7936"/>
    <lineage>
        <taxon>Eukaryota</taxon>
        <taxon>Metazoa</taxon>
        <taxon>Chordata</taxon>
        <taxon>Craniata</taxon>
        <taxon>Vertebrata</taxon>
        <taxon>Euteleostomi</taxon>
        <taxon>Actinopterygii</taxon>
        <taxon>Neopterygii</taxon>
        <taxon>Teleostei</taxon>
        <taxon>Anguilliformes</taxon>
        <taxon>Anguillidae</taxon>
        <taxon>Anguilla</taxon>
    </lineage>
</organism>
<protein>
    <submittedName>
        <fullName evidence="1">Uncharacterized protein</fullName>
    </submittedName>
</protein>
<dbReference type="EMBL" id="GBXM01099173">
    <property type="protein sequence ID" value="JAH09404.1"/>
    <property type="molecule type" value="Transcribed_RNA"/>
</dbReference>